<dbReference type="AlphaFoldDB" id="X1LBN6"/>
<reference evidence="1" key="1">
    <citation type="journal article" date="2014" name="Front. Microbiol.">
        <title>High frequency of phylogenetically diverse reductive dehalogenase-homologous genes in deep subseafloor sedimentary metagenomes.</title>
        <authorList>
            <person name="Kawai M."/>
            <person name="Futagami T."/>
            <person name="Toyoda A."/>
            <person name="Takaki Y."/>
            <person name="Nishi S."/>
            <person name="Hori S."/>
            <person name="Arai W."/>
            <person name="Tsubouchi T."/>
            <person name="Morono Y."/>
            <person name="Uchiyama I."/>
            <person name="Ito T."/>
            <person name="Fujiyama A."/>
            <person name="Inagaki F."/>
            <person name="Takami H."/>
        </authorList>
    </citation>
    <scope>NUCLEOTIDE SEQUENCE</scope>
    <source>
        <strain evidence="1">Expedition CK06-06</strain>
    </source>
</reference>
<sequence length="86" mass="10155">MNDTTIEMRKKQLEIIFSKTPKERFMLGVEIINSVRTIVENSIKLENPGISKIDLKIAVFKRYYSKDFSENELNKIILSMKEYHNT</sequence>
<proteinExistence type="predicted"/>
<accession>X1LBN6</accession>
<evidence type="ECO:0000313" key="1">
    <source>
        <dbReference type="EMBL" id="GAH99844.1"/>
    </source>
</evidence>
<dbReference type="EMBL" id="BARV01001758">
    <property type="protein sequence ID" value="GAH99844.1"/>
    <property type="molecule type" value="Genomic_DNA"/>
</dbReference>
<protein>
    <submittedName>
        <fullName evidence="1">Uncharacterized protein</fullName>
    </submittedName>
</protein>
<comment type="caution">
    <text evidence="1">The sequence shown here is derived from an EMBL/GenBank/DDBJ whole genome shotgun (WGS) entry which is preliminary data.</text>
</comment>
<gene>
    <name evidence="1" type="ORF">S06H3_04896</name>
</gene>
<organism evidence="1">
    <name type="scientific">marine sediment metagenome</name>
    <dbReference type="NCBI Taxonomy" id="412755"/>
    <lineage>
        <taxon>unclassified sequences</taxon>
        <taxon>metagenomes</taxon>
        <taxon>ecological metagenomes</taxon>
    </lineage>
</organism>
<name>X1LBN6_9ZZZZ</name>